<gene>
    <name evidence="4" type="ORF">WM2015_1235</name>
</gene>
<organism evidence="4 5">
    <name type="scientific">Wenzhouxiangella marina</name>
    <dbReference type="NCBI Taxonomy" id="1579979"/>
    <lineage>
        <taxon>Bacteria</taxon>
        <taxon>Pseudomonadati</taxon>
        <taxon>Pseudomonadota</taxon>
        <taxon>Gammaproteobacteria</taxon>
        <taxon>Chromatiales</taxon>
        <taxon>Wenzhouxiangellaceae</taxon>
        <taxon>Wenzhouxiangella</taxon>
    </lineage>
</organism>
<dbReference type="PANTHER" id="PTHR43132:SF2">
    <property type="entry name" value="ARSENICAL RESISTANCE OPERON REPRESSOR ARSR-RELATED"/>
    <property type="match status" value="1"/>
</dbReference>
<dbReference type="NCBIfam" id="NF033788">
    <property type="entry name" value="HTH_metalloreg"/>
    <property type="match status" value="1"/>
</dbReference>
<dbReference type="InterPro" id="IPR011991">
    <property type="entry name" value="ArsR-like_HTH"/>
</dbReference>
<dbReference type="SUPFAM" id="SSF46785">
    <property type="entry name" value="Winged helix' DNA-binding domain"/>
    <property type="match status" value="1"/>
</dbReference>
<dbReference type="InterPro" id="IPR001845">
    <property type="entry name" value="HTH_ArsR_DNA-bd_dom"/>
</dbReference>
<dbReference type="GO" id="GO:0003700">
    <property type="term" value="F:DNA-binding transcription factor activity"/>
    <property type="evidence" value="ECO:0007669"/>
    <property type="project" value="InterPro"/>
</dbReference>
<name>A0A0K0XV71_9GAMM</name>
<dbReference type="SMART" id="SM00418">
    <property type="entry name" value="HTH_ARSR"/>
    <property type="match status" value="1"/>
</dbReference>
<dbReference type="KEGG" id="wma:WM2015_1235"/>
<dbReference type="PRINTS" id="PR00778">
    <property type="entry name" value="HTHARSR"/>
</dbReference>
<keyword evidence="1" id="KW-0805">Transcription regulation</keyword>
<dbReference type="Proteomes" id="UP000066624">
    <property type="component" value="Chromosome"/>
</dbReference>
<dbReference type="Pfam" id="PF01022">
    <property type="entry name" value="HTH_5"/>
    <property type="match status" value="1"/>
</dbReference>
<evidence type="ECO:0000256" key="2">
    <source>
        <dbReference type="ARBA" id="ARBA00023125"/>
    </source>
</evidence>
<dbReference type="EMBL" id="CP012154">
    <property type="protein sequence ID" value="AKS41609.1"/>
    <property type="molecule type" value="Genomic_DNA"/>
</dbReference>
<accession>A0A0K0XV71</accession>
<dbReference type="CDD" id="cd00090">
    <property type="entry name" value="HTH_ARSR"/>
    <property type="match status" value="1"/>
</dbReference>
<evidence type="ECO:0000256" key="3">
    <source>
        <dbReference type="ARBA" id="ARBA00023163"/>
    </source>
</evidence>
<dbReference type="RefSeq" id="WP_245609813.1">
    <property type="nucleotide sequence ID" value="NZ_CP012154.1"/>
</dbReference>
<evidence type="ECO:0000313" key="4">
    <source>
        <dbReference type="EMBL" id="AKS41609.1"/>
    </source>
</evidence>
<dbReference type="InterPro" id="IPR051011">
    <property type="entry name" value="Metal_resp_trans_reg"/>
</dbReference>
<dbReference type="InterPro" id="IPR036390">
    <property type="entry name" value="WH_DNA-bd_sf"/>
</dbReference>
<reference evidence="4 5" key="1">
    <citation type="submission" date="2015-07" db="EMBL/GenBank/DDBJ databases">
        <authorList>
            <person name="Noorani M."/>
        </authorList>
    </citation>
    <scope>NUCLEOTIDE SEQUENCE [LARGE SCALE GENOMIC DNA]</scope>
    <source>
        <strain evidence="4 5">KCTC 42284</strain>
    </source>
</reference>
<evidence type="ECO:0000256" key="1">
    <source>
        <dbReference type="ARBA" id="ARBA00023015"/>
    </source>
</evidence>
<dbReference type="InterPro" id="IPR036388">
    <property type="entry name" value="WH-like_DNA-bd_sf"/>
</dbReference>
<dbReference type="AlphaFoldDB" id="A0A0K0XV71"/>
<keyword evidence="5" id="KW-1185">Reference proteome</keyword>
<protein>
    <submittedName>
        <fullName evidence="4">ArsR family transcriptional regulator</fullName>
    </submittedName>
</protein>
<dbReference type="PANTHER" id="PTHR43132">
    <property type="entry name" value="ARSENICAL RESISTANCE OPERON REPRESSOR ARSR-RELATED"/>
    <property type="match status" value="1"/>
</dbReference>
<proteinExistence type="predicted"/>
<evidence type="ECO:0000313" key="5">
    <source>
        <dbReference type="Proteomes" id="UP000066624"/>
    </source>
</evidence>
<dbReference type="GO" id="GO:0003677">
    <property type="term" value="F:DNA binding"/>
    <property type="evidence" value="ECO:0007669"/>
    <property type="project" value="UniProtKB-KW"/>
</dbReference>
<keyword evidence="2" id="KW-0238">DNA-binding</keyword>
<dbReference type="Gene3D" id="1.10.10.10">
    <property type="entry name" value="Winged helix-like DNA-binding domain superfamily/Winged helix DNA-binding domain"/>
    <property type="match status" value="1"/>
</dbReference>
<sequence>MSETACKTHRLDQLPIEEMGRHAEDAAQFLKMMANPHRLMILCHLLDQEMSVSELNAHLPLSQSALSQHLAVLRNSGLVKTRREQQTIHYSLASQEVQAVMAVLYEQFCKVD</sequence>
<dbReference type="PROSITE" id="PS50987">
    <property type="entry name" value="HTH_ARSR_2"/>
    <property type="match status" value="1"/>
</dbReference>
<dbReference type="PATRIC" id="fig|1579979.3.peg.1264"/>
<keyword evidence="3" id="KW-0804">Transcription</keyword>